<keyword evidence="7" id="KW-0808">Transferase</keyword>
<protein>
    <submittedName>
        <fullName evidence="12">DUSTY kinase</fullName>
    </submittedName>
</protein>
<keyword evidence="5" id="KW-0963">Cytoplasm</keyword>
<dbReference type="InterPro" id="IPR000719">
    <property type="entry name" value="Prot_kinase_dom"/>
</dbReference>
<dbReference type="GO" id="GO:0045743">
    <property type="term" value="P:positive regulation of fibroblast growth factor receptor signaling pathway"/>
    <property type="evidence" value="ECO:0007669"/>
    <property type="project" value="TreeGrafter"/>
</dbReference>
<feature type="non-terminal residue" evidence="12">
    <location>
        <position position="308"/>
    </location>
</feature>
<feature type="domain" description="Protein kinase" evidence="11">
    <location>
        <begin position="1"/>
        <end position="286"/>
    </location>
</feature>
<dbReference type="InterPro" id="IPR001245">
    <property type="entry name" value="Ser-Thr/Tyr_kinase_cat_dom"/>
</dbReference>
<dbReference type="InterPro" id="IPR051302">
    <property type="entry name" value="Dual_SerThr-Tyr_Kinase"/>
</dbReference>
<feature type="non-terminal residue" evidence="12">
    <location>
        <position position="1"/>
    </location>
</feature>
<evidence type="ECO:0000256" key="3">
    <source>
        <dbReference type="ARBA" id="ARBA00004282"/>
    </source>
</evidence>
<dbReference type="GO" id="GO:0044344">
    <property type="term" value="P:cellular response to fibroblast growth factor stimulus"/>
    <property type="evidence" value="ECO:0007669"/>
    <property type="project" value="TreeGrafter"/>
</dbReference>
<dbReference type="GO" id="GO:0016323">
    <property type="term" value="C:basolateral plasma membrane"/>
    <property type="evidence" value="ECO:0007669"/>
    <property type="project" value="UniProtKB-SubCell"/>
</dbReference>
<dbReference type="EMBL" id="VZTF01002831">
    <property type="protein sequence ID" value="NXB03234.1"/>
    <property type="molecule type" value="Genomic_DNA"/>
</dbReference>
<organism evidence="12 13">
    <name type="scientific">Cnemophilus loriae</name>
    <name type="common">Loria's bird-of-paradise</name>
    <dbReference type="NCBI Taxonomy" id="254448"/>
    <lineage>
        <taxon>Eukaryota</taxon>
        <taxon>Metazoa</taxon>
        <taxon>Chordata</taxon>
        <taxon>Craniata</taxon>
        <taxon>Vertebrata</taxon>
        <taxon>Euteleostomi</taxon>
        <taxon>Archelosauria</taxon>
        <taxon>Archosauria</taxon>
        <taxon>Dinosauria</taxon>
        <taxon>Saurischia</taxon>
        <taxon>Theropoda</taxon>
        <taxon>Coelurosauria</taxon>
        <taxon>Aves</taxon>
        <taxon>Neognathae</taxon>
        <taxon>Neoaves</taxon>
        <taxon>Telluraves</taxon>
        <taxon>Australaves</taxon>
        <taxon>Passeriformes</taxon>
        <taxon>Corvoidea</taxon>
        <taxon>Corvidae</taxon>
        <taxon>Cnemophilus</taxon>
    </lineage>
</organism>
<sequence>QLEDGHSGRLERTEDLWLKVRKDHAPRLARLSLESRSLQDVLLHGKPKLGRELGRGQYGVVYLCDSWGGHFPCALKSVVPPDEKHWNDLALEFHYMRSLQSHERLVHLHGSVIDYGYGGGSSIAVLLIMERLHRDLYTGLKVPIPVFKYLEMCFSPARLCLLPQLDKKNRAKITDLGFCKPEAMMSGSIVGTPIHMAPELFTGKYDNSVDVYAFGILFWYLCSGHVKLPEAFERCASKDHLWNNVRRGVRPERLPVFDEECWQLMEACWAGDSSQRPLLGIVQPILQGIMDRLCRAASEQPKGLDDST</sequence>
<dbReference type="GO" id="GO:0005737">
    <property type="term" value="C:cytoplasm"/>
    <property type="evidence" value="ECO:0007669"/>
    <property type="project" value="UniProtKB-SubCell"/>
</dbReference>
<dbReference type="GO" id="GO:0004674">
    <property type="term" value="F:protein serine/threonine kinase activity"/>
    <property type="evidence" value="ECO:0007669"/>
    <property type="project" value="UniProtKB-KW"/>
</dbReference>
<evidence type="ECO:0000256" key="6">
    <source>
        <dbReference type="ARBA" id="ARBA00022527"/>
    </source>
</evidence>
<evidence type="ECO:0000256" key="8">
    <source>
        <dbReference type="ARBA" id="ARBA00022777"/>
    </source>
</evidence>
<comment type="subcellular location">
    <subcellularLocation>
        <location evidence="2">Apical cell membrane</location>
    </subcellularLocation>
    <subcellularLocation>
        <location evidence="1">Basolateral cell membrane</location>
    </subcellularLocation>
    <subcellularLocation>
        <location evidence="3">Cell junction</location>
    </subcellularLocation>
    <subcellularLocation>
        <location evidence="4">Cytoplasm</location>
    </subcellularLocation>
</comment>
<proteinExistence type="predicted"/>
<dbReference type="PROSITE" id="PS00107">
    <property type="entry name" value="PROTEIN_KINASE_ATP"/>
    <property type="match status" value="1"/>
</dbReference>
<evidence type="ECO:0000313" key="13">
    <source>
        <dbReference type="Proteomes" id="UP000517678"/>
    </source>
</evidence>
<name>A0A7K8AKK7_9CORV</name>
<dbReference type="Gene3D" id="1.10.510.10">
    <property type="entry name" value="Transferase(Phosphotransferase) domain 1"/>
    <property type="match status" value="2"/>
</dbReference>
<dbReference type="Proteomes" id="UP000517678">
    <property type="component" value="Unassembled WGS sequence"/>
</dbReference>
<dbReference type="GO" id="GO:0070374">
    <property type="term" value="P:positive regulation of ERK1 and ERK2 cascade"/>
    <property type="evidence" value="ECO:0007669"/>
    <property type="project" value="TreeGrafter"/>
</dbReference>
<keyword evidence="10" id="KW-0067">ATP-binding</keyword>
<accession>A0A7K8AKK7</accession>
<evidence type="ECO:0000256" key="4">
    <source>
        <dbReference type="ARBA" id="ARBA00004496"/>
    </source>
</evidence>
<keyword evidence="13" id="KW-1185">Reference proteome</keyword>
<evidence type="ECO:0000259" key="11">
    <source>
        <dbReference type="PROSITE" id="PS50011"/>
    </source>
</evidence>
<dbReference type="GO" id="GO:0016324">
    <property type="term" value="C:apical plasma membrane"/>
    <property type="evidence" value="ECO:0007669"/>
    <property type="project" value="UniProtKB-SubCell"/>
</dbReference>
<evidence type="ECO:0000256" key="5">
    <source>
        <dbReference type="ARBA" id="ARBA00022490"/>
    </source>
</evidence>
<dbReference type="Pfam" id="PF07714">
    <property type="entry name" value="PK_Tyr_Ser-Thr"/>
    <property type="match status" value="1"/>
</dbReference>
<evidence type="ECO:0000313" key="12">
    <source>
        <dbReference type="EMBL" id="NXB03234.1"/>
    </source>
</evidence>
<dbReference type="GO" id="GO:0043066">
    <property type="term" value="P:negative regulation of apoptotic process"/>
    <property type="evidence" value="ECO:0007669"/>
    <property type="project" value="TreeGrafter"/>
</dbReference>
<evidence type="ECO:0000256" key="7">
    <source>
        <dbReference type="ARBA" id="ARBA00022679"/>
    </source>
</evidence>
<dbReference type="SUPFAM" id="SSF56112">
    <property type="entry name" value="Protein kinase-like (PK-like)"/>
    <property type="match status" value="1"/>
</dbReference>
<reference evidence="12 13" key="1">
    <citation type="submission" date="2019-09" db="EMBL/GenBank/DDBJ databases">
        <title>Bird 10,000 Genomes (B10K) Project - Family phase.</title>
        <authorList>
            <person name="Zhang G."/>
        </authorList>
    </citation>
    <scope>NUCLEOTIDE SEQUENCE [LARGE SCALE GENOMIC DNA]</scope>
    <source>
        <strain evidence="12">B10K-DU-029-38</strain>
        <tissue evidence="12">Muscle</tissue>
    </source>
</reference>
<dbReference type="PANTHER" id="PTHR46392:SF1">
    <property type="entry name" value="DUAL SERINE_THREONINE AND TYROSINE PROTEIN KINASE"/>
    <property type="match status" value="1"/>
</dbReference>
<comment type="caution">
    <text evidence="12">The sequence shown here is derived from an EMBL/GenBank/DDBJ whole genome shotgun (WGS) entry which is preliminary data.</text>
</comment>
<gene>
    <name evidence="12" type="primary">Dstyk_0</name>
    <name evidence="12" type="ORF">CNELOR_R09584</name>
</gene>
<dbReference type="GO" id="GO:0070161">
    <property type="term" value="C:anchoring junction"/>
    <property type="evidence" value="ECO:0007669"/>
    <property type="project" value="UniProtKB-SubCell"/>
</dbReference>
<feature type="binding site" evidence="10">
    <location>
        <position position="76"/>
    </location>
    <ligand>
        <name>ATP</name>
        <dbReference type="ChEBI" id="CHEBI:30616"/>
    </ligand>
</feature>
<dbReference type="AlphaFoldDB" id="A0A7K8AKK7"/>
<keyword evidence="10" id="KW-0547">Nucleotide-binding</keyword>
<keyword evidence="9" id="KW-0965">Cell junction</keyword>
<dbReference type="PROSITE" id="PS50011">
    <property type="entry name" value="PROTEIN_KINASE_DOM"/>
    <property type="match status" value="1"/>
</dbReference>
<dbReference type="InterPro" id="IPR011009">
    <property type="entry name" value="Kinase-like_dom_sf"/>
</dbReference>
<evidence type="ECO:0000256" key="1">
    <source>
        <dbReference type="ARBA" id="ARBA00004187"/>
    </source>
</evidence>
<evidence type="ECO:0000256" key="2">
    <source>
        <dbReference type="ARBA" id="ARBA00004221"/>
    </source>
</evidence>
<dbReference type="InterPro" id="IPR017441">
    <property type="entry name" value="Protein_kinase_ATP_BS"/>
</dbReference>
<evidence type="ECO:0000256" key="9">
    <source>
        <dbReference type="ARBA" id="ARBA00022949"/>
    </source>
</evidence>
<keyword evidence="8 12" id="KW-0418">Kinase</keyword>
<keyword evidence="6" id="KW-0723">Serine/threonine-protein kinase</keyword>
<dbReference type="GO" id="GO:0005524">
    <property type="term" value="F:ATP binding"/>
    <property type="evidence" value="ECO:0007669"/>
    <property type="project" value="UniProtKB-UniRule"/>
</dbReference>
<dbReference type="PANTHER" id="PTHR46392">
    <property type="entry name" value="DUAL SERINE/THREONINE AND TYROSINE PROTEIN KINASE"/>
    <property type="match status" value="1"/>
</dbReference>
<evidence type="ECO:0000256" key="10">
    <source>
        <dbReference type="PROSITE-ProRule" id="PRU10141"/>
    </source>
</evidence>